<evidence type="ECO:0000313" key="1">
    <source>
        <dbReference type="EMBL" id="GLU46848.1"/>
    </source>
</evidence>
<proteinExistence type="predicted"/>
<protein>
    <submittedName>
        <fullName evidence="1">Uncharacterized protein</fullName>
    </submittedName>
</protein>
<sequence>MRGRTGVAFFVAVLLPLGGCVGNPPRNVPGLAHPAAVAETGFRLVGDARLHDYKGVNLVLPPGWTTGGSASCLVPPGADPQPGGECPNSALHIRSNAVQDGIIDAEGADLDDPKKWRRPWAACPGGSPTDGPVRTGNATITDSGGFALVSGEQARFSEWTVPCTDGVSFRTLVWFVAEAGLEFDVPVAQEDAYPGYAAIVHSADLSGYEGD</sequence>
<keyword evidence="2" id="KW-1185">Reference proteome</keyword>
<comment type="caution">
    <text evidence="1">The sequence shown here is derived from an EMBL/GenBank/DDBJ whole genome shotgun (WGS) entry which is preliminary data.</text>
</comment>
<reference evidence="1" key="1">
    <citation type="submission" date="2023-02" db="EMBL/GenBank/DDBJ databases">
        <title>Nocardiopsis ansamitocini NBRC 112285.</title>
        <authorList>
            <person name="Ichikawa N."/>
            <person name="Sato H."/>
            <person name="Tonouchi N."/>
        </authorList>
    </citation>
    <scope>NUCLEOTIDE SEQUENCE</scope>
    <source>
        <strain evidence="1">NBRC 112285</strain>
    </source>
</reference>
<accession>A0A9W6UHY7</accession>
<dbReference type="AlphaFoldDB" id="A0A9W6UHY7"/>
<dbReference type="Proteomes" id="UP001165092">
    <property type="component" value="Unassembled WGS sequence"/>
</dbReference>
<gene>
    <name evidence="1" type="ORF">Nans01_11990</name>
</gene>
<dbReference type="RefSeq" id="WP_285757666.1">
    <property type="nucleotide sequence ID" value="NZ_BSQG01000001.1"/>
</dbReference>
<organism evidence="1 2">
    <name type="scientific">Nocardiopsis ansamitocini</name>
    <dbReference type="NCBI Taxonomy" id="1670832"/>
    <lineage>
        <taxon>Bacteria</taxon>
        <taxon>Bacillati</taxon>
        <taxon>Actinomycetota</taxon>
        <taxon>Actinomycetes</taxon>
        <taxon>Streptosporangiales</taxon>
        <taxon>Nocardiopsidaceae</taxon>
        <taxon>Nocardiopsis</taxon>
    </lineage>
</organism>
<evidence type="ECO:0000313" key="2">
    <source>
        <dbReference type="Proteomes" id="UP001165092"/>
    </source>
</evidence>
<dbReference type="EMBL" id="BSQG01000001">
    <property type="protein sequence ID" value="GLU46848.1"/>
    <property type="molecule type" value="Genomic_DNA"/>
</dbReference>
<name>A0A9W6UHY7_9ACTN</name>